<dbReference type="EMBL" id="CAJOBI010278268">
    <property type="protein sequence ID" value="CAF5146483.1"/>
    <property type="molecule type" value="Genomic_DNA"/>
</dbReference>
<organism evidence="1 2">
    <name type="scientific">Rotaria magnacalcarata</name>
    <dbReference type="NCBI Taxonomy" id="392030"/>
    <lineage>
        <taxon>Eukaryota</taxon>
        <taxon>Metazoa</taxon>
        <taxon>Spiralia</taxon>
        <taxon>Gnathifera</taxon>
        <taxon>Rotifera</taxon>
        <taxon>Eurotatoria</taxon>
        <taxon>Bdelloidea</taxon>
        <taxon>Philodinida</taxon>
        <taxon>Philodinidae</taxon>
        <taxon>Rotaria</taxon>
    </lineage>
</organism>
<evidence type="ECO:0000313" key="1">
    <source>
        <dbReference type="EMBL" id="CAF5146483.1"/>
    </source>
</evidence>
<evidence type="ECO:0000313" key="2">
    <source>
        <dbReference type="Proteomes" id="UP000676336"/>
    </source>
</evidence>
<feature type="non-terminal residue" evidence="1">
    <location>
        <position position="1"/>
    </location>
</feature>
<sequence length="96" mass="11014">MSSRTTINTTSYTIMPTTDNYVLDYTEIDQGLNLWSEILPIIEKQIVTLTNVAQEMQECPERQKYVNALTEIAVRVNDVEDKATTCIKEARTQLKK</sequence>
<reference evidence="1" key="1">
    <citation type="submission" date="2021-02" db="EMBL/GenBank/DDBJ databases">
        <authorList>
            <person name="Nowell W R."/>
        </authorList>
    </citation>
    <scope>NUCLEOTIDE SEQUENCE</scope>
</reference>
<gene>
    <name evidence="1" type="ORF">SMN809_LOCUS63661</name>
</gene>
<protein>
    <submittedName>
        <fullName evidence="1">Uncharacterized protein</fullName>
    </submittedName>
</protein>
<comment type="caution">
    <text evidence="1">The sequence shown here is derived from an EMBL/GenBank/DDBJ whole genome shotgun (WGS) entry which is preliminary data.</text>
</comment>
<proteinExistence type="predicted"/>
<accession>A0A8S3G1H7</accession>
<dbReference type="AlphaFoldDB" id="A0A8S3G1H7"/>
<name>A0A8S3G1H7_9BILA</name>
<dbReference type="Proteomes" id="UP000676336">
    <property type="component" value="Unassembled WGS sequence"/>
</dbReference>